<dbReference type="InterPro" id="IPR051262">
    <property type="entry name" value="SMP-30/CGR1_Lactonase"/>
</dbReference>
<reference evidence="2 4" key="1">
    <citation type="submission" date="2015-02" db="EMBL/GenBank/DDBJ databases">
        <authorList>
            <person name="Chooi Y.-H."/>
        </authorList>
    </citation>
    <scope>NUCLEOTIDE SEQUENCE [LARGE SCALE GENOMIC DNA]</scope>
    <source>
        <strain evidence="2">E3</strain>
    </source>
</reference>
<proteinExistence type="predicted"/>
<geneLocation type="mitochondrion" evidence="3"/>
<dbReference type="Gene3D" id="2.120.10.30">
    <property type="entry name" value="TolB, C-terminal domain"/>
    <property type="match status" value="1"/>
</dbReference>
<gene>
    <name evidence="2" type="ORF">PBRA_000850</name>
    <name evidence="3" type="ORF">PLBR_LOCUS5030</name>
</gene>
<dbReference type="Pfam" id="PF08450">
    <property type="entry name" value="SGL"/>
    <property type="match status" value="1"/>
</dbReference>
<accession>A0A0G4IQJ7</accession>
<evidence type="ECO:0000313" key="2">
    <source>
        <dbReference type="EMBL" id="CEO97505.1"/>
    </source>
</evidence>
<dbReference type="OMA" id="NQEGAKD"/>
<keyword evidence="3" id="KW-0496">Mitochondrion</keyword>
<dbReference type="OrthoDB" id="423498at2759"/>
<evidence type="ECO:0000313" key="3">
    <source>
        <dbReference type="EMBL" id="SPQ97815.1"/>
    </source>
</evidence>
<sequence length="287" mass="30280">METFAEFNHHVNCIAVDPTNGSMVAALDNGDIVAIGATGEDGDPEVIVRTGGDPCGVTFDSTGRMFIADTVHKAILTYADGEAISQMVDEYDSEPFKGPHSLVMHANGTIFFTDCGPIGTTSLARPTGSVFAITGGDRILVPIVLNSLAHPTGICLSPDQMCIYVAETGRNRLLRLVQSRHSTNVFHSSVFYQFQGGFGPVGVAVDATGNIYVTHYDFDHLKIEGSGPSVSVLSPRGALITTIPPTEGAASEVKAIAWGDLSSKNAALYIGESTVVYKCPVSMIPVV</sequence>
<dbReference type="Proteomes" id="UP000039324">
    <property type="component" value="Unassembled WGS sequence"/>
</dbReference>
<dbReference type="SUPFAM" id="SSF63829">
    <property type="entry name" value="Calcium-dependent phosphotriesterase"/>
    <property type="match status" value="1"/>
</dbReference>
<evidence type="ECO:0000259" key="1">
    <source>
        <dbReference type="Pfam" id="PF08450"/>
    </source>
</evidence>
<dbReference type="PANTHER" id="PTHR47572:SF5">
    <property type="entry name" value="BLR2277 PROTEIN"/>
    <property type="match status" value="1"/>
</dbReference>
<dbReference type="InterPro" id="IPR013658">
    <property type="entry name" value="SGL"/>
</dbReference>
<feature type="domain" description="SMP-30/Gluconolactonase/LRE-like region" evidence="1">
    <location>
        <begin position="50"/>
        <end position="243"/>
    </location>
</feature>
<evidence type="ECO:0000313" key="5">
    <source>
        <dbReference type="Proteomes" id="UP000290189"/>
    </source>
</evidence>
<dbReference type="EMBL" id="OVEO01000008">
    <property type="protein sequence ID" value="SPQ97815.1"/>
    <property type="molecule type" value="Genomic_DNA"/>
</dbReference>
<keyword evidence="4" id="KW-1185">Reference proteome</keyword>
<dbReference type="Proteomes" id="UP000290189">
    <property type="component" value="Unassembled WGS sequence"/>
</dbReference>
<dbReference type="STRING" id="37360.A0A0G4IQJ7"/>
<dbReference type="InterPro" id="IPR011042">
    <property type="entry name" value="6-blade_b-propeller_TolB-like"/>
</dbReference>
<reference evidence="3 5" key="2">
    <citation type="submission" date="2018-03" db="EMBL/GenBank/DDBJ databases">
        <authorList>
            <person name="Fogelqvist J."/>
        </authorList>
    </citation>
    <scope>NUCLEOTIDE SEQUENCE [LARGE SCALE GENOMIC DNA]</scope>
</reference>
<dbReference type="PANTHER" id="PTHR47572">
    <property type="entry name" value="LIPOPROTEIN-RELATED"/>
    <property type="match status" value="1"/>
</dbReference>
<protein>
    <recommendedName>
        <fullName evidence="1">SMP-30/Gluconolactonase/LRE-like region domain-containing protein</fullName>
    </recommendedName>
</protein>
<name>A0A0G4IQJ7_PLABS</name>
<organism evidence="2 4">
    <name type="scientific">Plasmodiophora brassicae</name>
    <name type="common">Clubroot disease agent</name>
    <dbReference type="NCBI Taxonomy" id="37360"/>
    <lineage>
        <taxon>Eukaryota</taxon>
        <taxon>Sar</taxon>
        <taxon>Rhizaria</taxon>
        <taxon>Endomyxa</taxon>
        <taxon>Phytomyxea</taxon>
        <taxon>Plasmodiophorida</taxon>
        <taxon>Plasmodiophoridae</taxon>
        <taxon>Plasmodiophora</taxon>
    </lineage>
</organism>
<dbReference type="EMBL" id="CDSF01000079">
    <property type="protein sequence ID" value="CEO97505.1"/>
    <property type="molecule type" value="Genomic_DNA"/>
</dbReference>
<dbReference type="AlphaFoldDB" id="A0A0G4IQJ7"/>
<evidence type="ECO:0000313" key="4">
    <source>
        <dbReference type="Proteomes" id="UP000039324"/>
    </source>
</evidence>